<dbReference type="Proteomes" id="UP000432089">
    <property type="component" value="Unassembled WGS sequence"/>
</dbReference>
<evidence type="ECO:0000313" key="2">
    <source>
        <dbReference type="EMBL" id="KAB0677801.1"/>
    </source>
</evidence>
<dbReference type="Pfam" id="PF13379">
    <property type="entry name" value="NMT1_2"/>
    <property type="match status" value="1"/>
</dbReference>
<reference evidence="2 3" key="1">
    <citation type="submission" date="2019-09" db="EMBL/GenBank/DDBJ databases">
        <title>YIM 132180 draft genome.</title>
        <authorList>
            <person name="Zhang K."/>
        </authorList>
    </citation>
    <scope>NUCLEOTIDE SEQUENCE [LARGE SCALE GENOMIC DNA]</scope>
    <source>
        <strain evidence="2 3">YIM 132180</strain>
    </source>
</reference>
<sequence>MQTIRRFLLALLAALPALVASQASLAEGHIRIVQQFGTIYLPLHVMRDQKLIEKHAKALGLDEPRVEWLQLSGGAAINDAILSGSVDVAAAGIGPFLTLWDRSRGKVRIIGGLAHQANYLVTSNPAIRTLADFGPNDKIAMPAAGVSVQARVLQMAAEKAFGEGGYDRLYANMITLPHPDAMAALLTGSTEITAHLSNTPYQEQALRDPKVHRIFSSYDVLGGPVTPTYVYSLVGFRDDNPKTFQAFFEAFKEASAWIEANKAEAAKTYIRVEGSKLDPAFVQSLLESPESLYTLVPAKSFDFASFMYRIGAIRTEAKSWKDYTFEELHGENGS</sequence>
<gene>
    <name evidence="2" type="ORF">F6X38_17645</name>
</gene>
<evidence type="ECO:0000256" key="1">
    <source>
        <dbReference type="SAM" id="SignalP"/>
    </source>
</evidence>
<name>A0A7V7PMB2_9HYPH</name>
<dbReference type="SUPFAM" id="SSF53850">
    <property type="entry name" value="Periplasmic binding protein-like II"/>
    <property type="match status" value="1"/>
</dbReference>
<keyword evidence="1" id="KW-0732">Signal</keyword>
<protein>
    <submittedName>
        <fullName evidence="2">ABC transporter substrate-binding protein</fullName>
    </submittedName>
</protein>
<organism evidence="2 3">
    <name type="scientific">Plantimonas leprariae</name>
    <dbReference type="NCBI Taxonomy" id="2615207"/>
    <lineage>
        <taxon>Bacteria</taxon>
        <taxon>Pseudomonadati</taxon>
        <taxon>Pseudomonadota</taxon>
        <taxon>Alphaproteobacteria</taxon>
        <taxon>Hyphomicrobiales</taxon>
        <taxon>Aurantimonadaceae</taxon>
        <taxon>Plantimonas</taxon>
    </lineage>
</organism>
<dbReference type="EMBL" id="VZDO01000015">
    <property type="protein sequence ID" value="KAB0677801.1"/>
    <property type="molecule type" value="Genomic_DNA"/>
</dbReference>
<dbReference type="PANTHER" id="PTHR30024:SF2">
    <property type="entry name" value="ABC TRANSPORTER SUBSTRATE-BINDING PROTEIN"/>
    <property type="match status" value="1"/>
</dbReference>
<dbReference type="RefSeq" id="WP_150971944.1">
    <property type="nucleotide sequence ID" value="NZ_VZDO01000015.1"/>
</dbReference>
<accession>A0A7V7PMB2</accession>
<dbReference type="Gene3D" id="3.40.190.10">
    <property type="entry name" value="Periplasmic binding protein-like II"/>
    <property type="match status" value="2"/>
</dbReference>
<feature type="signal peptide" evidence="1">
    <location>
        <begin position="1"/>
        <end position="26"/>
    </location>
</feature>
<comment type="caution">
    <text evidence="2">The sequence shown here is derived from an EMBL/GenBank/DDBJ whole genome shotgun (WGS) entry which is preliminary data.</text>
</comment>
<feature type="chain" id="PRO_5031171636" evidence="1">
    <location>
        <begin position="27"/>
        <end position="334"/>
    </location>
</feature>
<evidence type="ECO:0000313" key="3">
    <source>
        <dbReference type="Proteomes" id="UP000432089"/>
    </source>
</evidence>
<dbReference type="PANTHER" id="PTHR30024">
    <property type="entry name" value="ALIPHATIC SULFONATES-BINDING PROTEIN-RELATED"/>
    <property type="match status" value="1"/>
</dbReference>
<dbReference type="AlphaFoldDB" id="A0A7V7PMB2"/>
<keyword evidence="3" id="KW-1185">Reference proteome</keyword>
<proteinExistence type="predicted"/>